<dbReference type="PANTHER" id="PTHR10908">
    <property type="entry name" value="SEROTONIN N-ACETYLTRANSFERASE"/>
    <property type="match status" value="1"/>
</dbReference>
<dbReference type="SUPFAM" id="SSF55729">
    <property type="entry name" value="Acyl-CoA N-acyltransferases (Nat)"/>
    <property type="match status" value="1"/>
</dbReference>
<dbReference type="AlphaFoldDB" id="A0AA39U9T9"/>
<evidence type="ECO:0000259" key="4">
    <source>
        <dbReference type="PROSITE" id="PS51186"/>
    </source>
</evidence>
<dbReference type="Proteomes" id="UP001166286">
    <property type="component" value="Unassembled WGS sequence"/>
</dbReference>
<feature type="region of interest" description="Disordered" evidence="3">
    <location>
        <begin position="1"/>
        <end position="41"/>
    </location>
</feature>
<keyword evidence="2" id="KW-0012">Acyltransferase</keyword>
<proteinExistence type="predicted"/>
<evidence type="ECO:0000256" key="2">
    <source>
        <dbReference type="ARBA" id="ARBA00023315"/>
    </source>
</evidence>
<protein>
    <recommendedName>
        <fullName evidence="4">N-acetyltransferase domain-containing protein</fullName>
    </recommendedName>
</protein>
<accession>A0AA39U9T9</accession>
<evidence type="ECO:0000256" key="1">
    <source>
        <dbReference type="ARBA" id="ARBA00022679"/>
    </source>
</evidence>
<dbReference type="InterPro" id="IPR051635">
    <property type="entry name" value="SNAT-like"/>
</dbReference>
<dbReference type="InterPro" id="IPR000182">
    <property type="entry name" value="GNAT_dom"/>
</dbReference>
<evidence type="ECO:0000256" key="3">
    <source>
        <dbReference type="SAM" id="MobiDB-lite"/>
    </source>
</evidence>
<dbReference type="GO" id="GO:0004059">
    <property type="term" value="F:aralkylamine N-acetyltransferase activity"/>
    <property type="evidence" value="ECO:0007669"/>
    <property type="project" value="TreeGrafter"/>
</dbReference>
<keyword evidence="1" id="KW-0808">Transferase</keyword>
<evidence type="ECO:0000313" key="6">
    <source>
        <dbReference type="Proteomes" id="UP001166286"/>
    </source>
</evidence>
<sequence>MPRDLFSTAPKEETLVASPESTTPKPELSDGTEGTVAAGQDGQNDFTIYRDETEPANAHPLHHGRAKETEEDNLHPYVQTLSISNLEDCVALEKAVFPENERCSREKFIYRLTVCPELCLGLFSTVSSPPTANAIPTYESARPPDSAKPNLKSVLIAMIVATKVGSHAVTDESMDIPRNWQELQGSAGSNTDTRGHQEHGRTIALHSLGVLPAYRGRGLAKTIMKSYQQRMETSGIADRIALLAHEHLVKMYKDMGFEDRGKSEAKFGGGGWIDLIYEFAEHGPGS</sequence>
<dbReference type="Gene3D" id="3.40.630.30">
    <property type="match status" value="1"/>
</dbReference>
<organism evidence="5 6">
    <name type="scientific">Cladonia borealis</name>
    <dbReference type="NCBI Taxonomy" id="184061"/>
    <lineage>
        <taxon>Eukaryota</taxon>
        <taxon>Fungi</taxon>
        <taxon>Dikarya</taxon>
        <taxon>Ascomycota</taxon>
        <taxon>Pezizomycotina</taxon>
        <taxon>Lecanoromycetes</taxon>
        <taxon>OSLEUM clade</taxon>
        <taxon>Lecanoromycetidae</taxon>
        <taxon>Lecanorales</taxon>
        <taxon>Lecanorineae</taxon>
        <taxon>Cladoniaceae</taxon>
        <taxon>Cladonia</taxon>
    </lineage>
</organism>
<dbReference type="PANTHER" id="PTHR10908:SF0">
    <property type="entry name" value="SEROTONIN N-ACETYLTRANSFERASE"/>
    <property type="match status" value="1"/>
</dbReference>
<dbReference type="CDD" id="cd04301">
    <property type="entry name" value="NAT_SF"/>
    <property type="match status" value="1"/>
</dbReference>
<reference evidence="5" key="1">
    <citation type="submission" date="2023-03" db="EMBL/GenBank/DDBJ databases">
        <title>Complete genome of Cladonia borealis.</title>
        <authorList>
            <person name="Park H."/>
        </authorList>
    </citation>
    <scope>NUCLEOTIDE SEQUENCE</scope>
    <source>
        <strain evidence="5">ANT050790</strain>
    </source>
</reference>
<feature type="domain" description="N-acetyltransferase" evidence="4">
    <location>
        <begin position="136"/>
        <end position="280"/>
    </location>
</feature>
<comment type="caution">
    <text evidence="5">The sequence shown here is derived from an EMBL/GenBank/DDBJ whole genome shotgun (WGS) entry which is preliminary data.</text>
</comment>
<evidence type="ECO:0000313" key="5">
    <source>
        <dbReference type="EMBL" id="KAK0511721.1"/>
    </source>
</evidence>
<gene>
    <name evidence="5" type="ORF">JMJ35_006294</name>
</gene>
<dbReference type="GO" id="GO:0005737">
    <property type="term" value="C:cytoplasm"/>
    <property type="evidence" value="ECO:0007669"/>
    <property type="project" value="TreeGrafter"/>
</dbReference>
<dbReference type="InterPro" id="IPR016181">
    <property type="entry name" value="Acyl_CoA_acyltransferase"/>
</dbReference>
<dbReference type="Pfam" id="PF13673">
    <property type="entry name" value="Acetyltransf_10"/>
    <property type="match status" value="1"/>
</dbReference>
<dbReference type="EMBL" id="JAFEKC020000013">
    <property type="protein sequence ID" value="KAK0511721.1"/>
    <property type="molecule type" value="Genomic_DNA"/>
</dbReference>
<name>A0AA39U9T9_9LECA</name>
<dbReference type="PROSITE" id="PS51186">
    <property type="entry name" value="GNAT"/>
    <property type="match status" value="1"/>
</dbReference>
<keyword evidence="6" id="KW-1185">Reference proteome</keyword>